<accession>A0A2U3DQ65</accession>
<dbReference type="InterPro" id="IPR011049">
    <property type="entry name" value="Serralysin-like_metalloprot_C"/>
</dbReference>
<evidence type="ECO:0000256" key="8">
    <source>
        <dbReference type="SAM" id="SignalP"/>
    </source>
</evidence>
<dbReference type="AlphaFoldDB" id="A0A2U3DQ65"/>
<dbReference type="CDD" id="cd00200">
    <property type="entry name" value="WD40"/>
    <property type="match status" value="1"/>
</dbReference>
<dbReference type="InterPro" id="IPR015943">
    <property type="entry name" value="WD40/YVTN_repeat-like_dom_sf"/>
</dbReference>
<evidence type="ECO:0000313" key="11">
    <source>
        <dbReference type="Proteomes" id="UP000245956"/>
    </source>
</evidence>
<dbReference type="PANTHER" id="PTHR22847:SF637">
    <property type="entry name" value="WD REPEAT DOMAIN 5B"/>
    <property type="match status" value="1"/>
</dbReference>
<evidence type="ECO:0000256" key="7">
    <source>
        <dbReference type="PROSITE-ProRule" id="PRU00221"/>
    </source>
</evidence>
<reference evidence="10 11" key="1">
    <citation type="journal article" date="2016" name="Front. Microbiol.">
        <title>Genome and transcriptome sequences reveal the specific parasitism of the nematophagous Purpureocillium lilacinum 36-1.</title>
        <authorList>
            <person name="Xie J."/>
            <person name="Li S."/>
            <person name="Mo C."/>
            <person name="Xiao X."/>
            <person name="Peng D."/>
            <person name="Wang G."/>
            <person name="Xiao Y."/>
        </authorList>
    </citation>
    <scope>NUCLEOTIDE SEQUENCE [LARGE SCALE GENOMIC DNA]</scope>
    <source>
        <strain evidence="10 11">36-1</strain>
    </source>
</reference>
<dbReference type="InterPro" id="IPR019775">
    <property type="entry name" value="WD40_repeat_CS"/>
</dbReference>
<feature type="repeat" description="WD" evidence="7">
    <location>
        <begin position="963"/>
        <end position="994"/>
    </location>
</feature>
<dbReference type="SMART" id="SM00320">
    <property type="entry name" value="WD40"/>
    <property type="match status" value="7"/>
</dbReference>
<gene>
    <name evidence="10" type="ORF">PCL_10524</name>
</gene>
<feature type="domain" description="Nephrocystin 3-like N-terminal" evidence="9">
    <location>
        <begin position="269"/>
        <end position="372"/>
    </location>
</feature>
<feature type="repeat" description="WD" evidence="7">
    <location>
        <begin position="910"/>
        <end position="951"/>
    </location>
</feature>
<feature type="repeat" description="WD" evidence="7">
    <location>
        <begin position="995"/>
        <end position="1036"/>
    </location>
</feature>
<feature type="repeat" description="WD" evidence="7">
    <location>
        <begin position="868"/>
        <end position="909"/>
    </location>
</feature>
<dbReference type="Pfam" id="PF00400">
    <property type="entry name" value="WD40"/>
    <property type="match status" value="7"/>
</dbReference>
<sequence length="1201" mass="134042">MPVAVARRRKVKSRCLLVKAFWILRFIIECANSCFDEGLECLTDLCVTDPRNDKKRIEDTKGGLLEGSYKWILAHPDYLRWRDDDQTQARGTIDFSHNTIDFSHNTIDFSHNTIDFSHNTIDFSHNTIDFSHNTIDFSHNTIDFSHNTIDFSHNTIDFSHNTIDFSHNTIDFSHNTIDFSHNTIDFSHNTIDFSHNTIDFSHNTIDFSHNTIDFSHNTIDFSHNTIDFSHNTIDFSHNTIDFSHNTIDFSHNTIDFSHNTIDFSHNTGTESSLNNAVAVLRGLIFLLAAQQPSLVSHLRDKYNHSGPKLFEGANAFFALSDILSGMLRDPSLARAYVVIDALDECQTDLQRLLKLIVQNTSASRVKWIVSSRNRPDIEHELKPNNTQTRLSLELKANAEHVSHAVRVFINEKVSQLQSLQDDDELREKAAEALRQKAEGTFLWVALVVQELQNVKSHHVLAVLEEMPTGLGELYGRMMKQIQRLKRSDPELCWLVLSAAILAYRPLHILELGLLSGLPDEISSKAERVQAIIKMCGSLLTVRDDRVYIIHQSAKDYLSGEAASTMFPSGLEEAHHGIFLRSLHSMRCSLRRDIYGLRHPGLLIDDLKIPDPDPMASLRYSCVRWVDHLCEAQRRDDLTDGGPVHEFLECYLLYWIEALCLCNAMSDGVFAMAKLEMLLKTERLQKQERVQKSQRLLKLRRLLKIQRPPKTLSIDSALASLTLDAHRFLLYGLGMKNAPLQTYVSALLFSPAASSTRELFKKEAPQWVVSGPRVDERWSPLVHTLEGHDELVTSVAFSTDGKLLASASFDRTVKVWDAATGDIVRTLEAHSYHVRSVAFSPDGKLLASASDDRTLKVWDAATGEVQQTLEGHRKSVKSVAFSPDGKLLASASSDGIVKVWNAATGDIVRTLQAQSYHVRSVAFSPDGKLLASASYGGTVEVWDAATGDLVRTLKGHGQSWFILVAYSHNKKLLALQSKSKTVKVWDAATGNVVRTLKSHGKVVTSAAFSSDGKWLALTLYDMLVRVLDAATGEVVRTLDGHDGPVRSVAFSPDGKLLASASDDETVKVWDAATGDVVRTLEGRWVRSLAFDITGLYLLTDIGSIKLDDVTQVRPTGPIQSRFQARPQRMQWCGYGLSPDKSWITWNGHNALWLPPECRPSSSATWCSAAPSLMARVAIGCPSGRVIVIGFSGPPPGLPSSES</sequence>
<evidence type="ECO:0000256" key="2">
    <source>
        <dbReference type="ARBA" id="ARBA00022737"/>
    </source>
</evidence>
<dbReference type="InterPro" id="IPR056884">
    <property type="entry name" value="NPHP3-like_N"/>
</dbReference>
<dbReference type="Gene3D" id="2.150.10.10">
    <property type="entry name" value="Serralysin-like metalloprotease, C-terminal"/>
    <property type="match status" value="1"/>
</dbReference>
<dbReference type="PRINTS" id="PR00320">
    <property type="entry name" value="GPROTEINBRPT"/>
</dbReference>
<dbReference type="SUPFAM" id="SSF50978">
    <property type="entry name" value="WD40 repeat-like"/>
    <property type="match status" value="1"/>
</dbReference>
<evidence type="ECO:0000256" key="1">
    <source>
        <dbReference type="ARBA" id="ARBA00022574"/>
    </source>
</evidence>
<dbReference type="InterPro" id="IPR020472">
    <property type="entry name" value="WD40_PAC1"/>
</dbReference>
<feature type="chain" id="PRO_5015788216" description="Mitochondrial division protein 1" evidence="8">
    <location>
        <begin position="34"/>
        <end position="1201"/>
    </location>
</feature>
<comment type="caution">
    <text evidence="10">The sequence shown here is derived from an EMBL/GenBank/DDBJ whole genome shotgun (WGS) entry which is preliminary data.</text>
</comment>
<dbReference type="Pfam" id="PF24883">
    <property type="entry name" value="NPHP3_N"/>
    <property type="match status" value="1"/>
</dbReference>
<evidence type="ECO:0000256" key="5">
    <source>
        <dbReference type="ARBA" id="ARBA00039789"/>
    </source>
</evidence>
<keyword evidence="3" id="KW-0175">Coiled coil</keyword>
<dbReference type="EMBL" id="LCWV01000067">
    <property type="protein sequence ID" value="PWI64386.1"/>
    <property type="molecule type" value="Genomic_DNA"/>
</dbReference>
<dbReference type="Gene3D" id="2.130.10.10">
    <property type="entry name" value="YVTN repeat-like/Quinoprotein amine dehydrogenase"/>
    <property type="match status" value="3"/>
</dbReference>
<evidence type="ECO:0000256" key="6">
    <source>
        <dbReference type="ARBA" id="ARBA00043913"/>
    </source>
</evidence>
<evidence type="ECO:0000313" key="10">
    <source>
        <dbReference type="EMBL" id="PWI64386.1"/>
    </source>
</evidence>
<dbReference type="GO" id="GO:0005634">
    <property type="term" value="C:nucleus"/>
    <property type="evidence" value="ECO:0007669"/>
    <property type="project" value="TreeGrafter"/>
</dbReference>
<name>A0A2U3DQ65_PURLI</name>
<dbReference type="PANTHER" id="PTHR22847">
    <property type="entry name" value="WD40 REPEAT PROTEIN"/>
    <property type="match status" value="1"/>
</dbReference>
<organism evidence="10 11">
    <name type="scientific">Purpureocillium lilacinum</name>
    <name type="common">Paecilomyces lilacinus</name>
    <dbReference type="NCBI Taxonomy" id="33203"/>
    <lineage>
        <taxon>Eukaryota</taxon>
        <taxon>Fungi</taxon>
        <taxon>Dikarya</taxon>
        <taxon>Ascomycota</taxon>
        <taxon>Pezizomycotina</taxon>
        <taxon>Sordariomycetes</taxon>
        <taxon>Hypocreomycetidae</taxon>
        <taxon>Hypocreales</taxon>
        <taxon>Ophiocordycipitaceae</taxon>
        <taxon>Purpureocillium</taxon>
    </lineage>
</organism>
<comment type="similarity">
    <text evidence="4">Belongs to the WD repeat MDV1/CAF4 family.</text>
</comment>
<proteinExistence type="inferred from homology"/>
<evidence type="ECO:0000256" key="3">
    <source>
        <dbReference type="ARBA" id="ARBA00023054"/>
    </source>
</evidence>
<dbReference type="Proteomes" id="UP000245956">
    <property type="component" value="Unassembled WGS sequence"/>
</dbReference>
<dbReference type="PROSITE" id="PS00678">
    <property type="entry name" value="WD_REPEATS_1"/>
    <property type="match status" value="4"/>
</dbReference>
<dbReference type="GO" id="GO:1990234">
    <property type="term" value="C:transferase complex"/>
    <property type="evidence" value="ECO:0007669"/>
    <property type="project" value="UniProtKB-ARBA"/>
</dbReference>
<comment type="function">
    <text evidence="6">Involved in mitochondrial fission. Acts as an adapter protein required to form mitochondrial fission complexes. Formation of these complexes is required to promote constriction and fission of the mitochondrial compartment at a late step in mitochondrial division.</text>
</comment>
<feature type="repeat" description="WD" evidence="7">
    <location>
        <begin position="826"/>
        <end position="867"/>
    </location>
</feature>
<keyword evidence="1 7" id="KW-0853">WD repeat</keyword>
<protein>
    <recommendedName>
        <fullName evidence="5">Mitochondrial division protein 1</fullName>
    </recommendedName>
</protein>
<keyword evidence="2" id="KW-0677">Repeat</keyword>
<feature type="repeat" description="WD" evidence="7">
    <location>
        <begin position="1037"/>
        <end position="1078"/>
    </location>
</feature>
<feature type="signal peptide" evidence="8">
    <location>
        <begin position="1"/>
        <end position="33"/>
    </location>
</feature>
<evidence type="ECO:0000259" key="9">
    <source>
        <dbReference type="Pfam" id="PF24883"/>
    </source>
</evidence>
<dbReference type="InterPro" id="IPR001680">
    <property type="entry name" value="WD40_rpt"/>
</dbReference>
<feature type="repeat" description="WD" evidence="7">
    <location>
        <begin position="784"/>
        <end position="825"/>
    </location>
</feature>
<dbReference type="InterPro" id="IPR036322">
    <property type="entry name" value="WD40_repeat_dom_sf"/>
</dbReference>
<keyword evidence="8" id="KW-0732">Signal</keyword>
<dbReference type="PROSITE" id="PS50082">
    <property type="entry name" value="WD_REPEATS_2"/>
    <property type="match status" value="7"/>
</dbReference>
<dbReference type="PROSITE" id="PS50294">
    <property type="entry name" value="WD_REPEATS_REGION"/>
    <property type="match status" value="5"/>
</dbReference>
<evidence type="ECO:0000256" key="4">
    <source>
        <dbReference type="ARBA" id="ARBA00038415"/>
    </source>
</evidence>